<gene>
    <name evidence="9" type="ORF">AC579_6248</name>
</gene>
<dbReference type="OrthoDB" id="1915887at2759"/>
<evidence type="ECO:0000313" key="10">
    <source>
        <dbReference type="Proteomes" id="UP000073492"/>
    </source>
</evidence>
<dbReference type="AlphaFoldDB" id="A0A139IM27"/>
<dbReference type="PANTHER" id="PTHR16719">
    <property type="entry name" value="CYTOCHROME C OXIDASE COPPER CHAPERONE"/>
    <property type="match status" value="1"/>
</dbReference>
<reference evidence="9 10" key="1">
    <citation type="submission" date="2015-07" db="EMBL/GenBank/DDBJ databases">
        <title>Comparative genomics of the Sigatoka disease complex on banana suggests a link between parallel evolutionary changes in Pseudocercospora fijiensis and Pseudocercospora eumusae and increased virulence on the banana host.</title>
        <authorList>
            <person name="Chang T.-C."/>
            <person name="Salvucci A."/>
            <person name="Crous P.W."/>
            <person name="Stergiopoulos I."/>
        </authorList>
    </citation>
    <scope>NUCLEOTIDE SEQUENCE [LARGE SCALE GENOMIC DNA]</scope>
    <source>
        <strain evidence="9 10">CBS 116634</strain>
    </source>
</reference>
<dbReference type="PANTHER" id="PTHR16719:SF0">
    <property type="entry name" value="CYTOCHROME C OXIDASE COPPER CHAPERONE"/>
    <property type="match status" value="1"/>
</dbReference>
<dbReference type="SUPFAM" id="SSF47072">
    <property type="entry name" value="Cysteine alpha-hairpin motif"/>
    <property type="match status" value="1"/>
</dbReference>
<accession>A0A139IM27</accession>
<keyword evidence="7" id="KW-0143">Chaperone</keyword>
<evidence type="ECO:0000256" key="8">
    <source>
        <dbReference type="PIRSR" id="PIRSR607745-1"/>
    </source>
</evidence>
<comment type="similarity">
    <text evidence="2">Belongs to the COX17 family.</text>
</comment>
<evidence type="ECO:0000256" key="4">
    <source>
        <dbReference type="ARBA" id="ARBA00023008"/>
    </source>
</evidence>
<dbReference type="EMBL" id="LFZO01000050">
    <property type="protein sequence ID" value="KXT15803.1"/>
    <property type="molecule type" value="Genomic_DNA"/>
</dbReference>
<evidence type="ECO:0000256" key="1">
    <source>
        <dbReference type="ARBA" id="ARBA00004569"/>
    </source>
</evidence>
<proteinExistence type="inferred from homology"/>
<dbReference type="GO" id="GO:0005758">
    <property type="term" value="C:mitochondrial intermembrane space"/>
    <property type="evidence" value="ECO:0007669"/>
    <property type="project" value="UniProtKB-SubCell"/>
</dbReference>
<comment type="caution">
    <text evidence="9">The sequence shown here is derived from an EMBL/GenBank/DDBJ whole genome shotgun (WGS) entry which is preliminary data.</text>
</comment>
<keyword evidence="6" id="KW-1015">Disulfide bond</keyword>
<sequence length="152" mass="16635">MVADQWRCLSSQDSSLMIALVCSSLSSIFSLFDVESEAGHEKVAIEQRDVLRTSASRLDGFARQFQYFHLIAIMSSQAMTSGTVDPLQPNNAAADLKPKGGTAAKPCCVCKDEKSARDECMLFSTASDPQEHCKDLVSRYRSCMSSYGFTIA</sequence>
<name>A0A139IM27_9PEZI</name>
<protein>
    <recommendedName>
        <fullName evidence="11">Cytochrome c oxidase copper chaperone</fullName>
    </recommendedName>
</protein>
<feature type="binding site" evidence="8">
    <location>
        <position position="108"/>
    </location>
    <ligand>
        <name>Cu cation</name>
        <dbReference type="ChEBI" id="CHEBI:23378"/>
    </ligand>
</feature>
<dbReference type="InterPro" id="IPR009069">
    <property type="entry name" value="Cys_alpha_HP_mot_SF"/>
</dbReference>
<dbReference type="Pfam" id="PF05051">
    <property type="entry name" value="COX17"/>
    <property type="match status" value="1"/>
</dbReference>
<keyword evidence="3 8" id="KW-0479">Metal-binding</keyword>
<dbReference type="InterPro" id="IPR007745">
    <property type="entry name" value="Cyt_c_oxidase_Cu-chaperone"/>
</dbReference>
<dbReference type="Gene3D" id="1.10.287.1130">
    <property type="entry name" value="CytochromE C oxidase copper chaperone"/>
    <property type="match status" value="1"/>
</dbReference>
<keyword evidence="10" id="KW-1185">Reference proteome</keyword>
<comment type="subcellular location">
    <subcellularLocation>
        <location evidence="1">Mitochondrion intermembrane space</location>
    </subcellularLocation>
</comment>
<dbReference type="Proteomes" id="UP000073492">
    <property type="component" value="Unassembled WGS sequence"/>
</dbReference>
<evidence type="ECO:0000256" key="5">
    <source>
        <dbReference type="ARBA" id="ARBA00023128"/>
    </source>
</evidence>
<keyword evidence="5" id="KW-0496">Mitochondrion</keyword>
<dbReference type="GO" id="GO:0005507">
    <property type="term" value="F:copper ion binding"/>
    <property type="evidence" value="ECO:0007669"/>
    <property type="project" value="InterPro"/>
</dbReference>
<dbReference type="PROSITE" id="PS51808">
    <property type="entry name" value="CHCH"/>
    <property type="match status" value="1"/>
</dbReference>
<dbReference type="GO" id="GO:0033617">
    <property type="term" value="P:mitochondrial respiratory chain complex IV assembly"/>
    <property type="evidence" value="ECO:0007669"/>
    <property type="project" value="TreeGrafter"/>
</dbReference>
<feature type="binding site" evidence="8">
    <location>
        <position position="107"/>
    </location>
    <ligand>
        <name>Cu cation</name>
        <dbReference type="ChEBI" id="CHEBI:23378"/>
    </ligand>
</feature>
<evidence type="ECO:0008006" key="11">
    <source>
        <dbReference type="Google" id="ProtNLM"/>
    </source>
</evidence>
<evidence type="ECO:0000256" key="6">
    <source>
        <dbReference type="ARBA" id="ARBA00023157"/>
    </source>
</evidence>
<dbReference type="GO" id="GO:0016531">
    <property type="term" value="F:copper chaperone activity"/>
    <property type="evidence" value="ECO:0007669"/>
    <property type="project" value="InterPro"/>
</dbReference>
<organism evidence="9 10">
    <name type="scientific">Pseudocercospora musae</name>
    <dbReference type="NCBI Taxonomy" id="113226"/>
    <lineage>
        <taxon>Eukaryota</taxon>
        <taxon>Fungi</taxon>
        <taxon>Dikarya</taxon>
        <taxon>Ascomycota</taxon>
        <taxon>Pezizomycotina</taxon>
        <taxon>Dothideomycetes</taxon>
        <taxon>Dothideomycetidae</taxon>
        <taxon>Mycosphaerellales</taxon>
        <taxon>Mycosphaerellaceae</taxon>
        <taxon>Pseudocercospora</taxon>
    </lineage>
</organism>
<keyword evidence="4 8" id="KW-0186">Copper</keyword>
<evidence type="ECO:0000256" key="2">
    <source>
        <dbReference type="ARBA" id="ARBA00009241"/>
    </source>
</evidence>
<evidence type="ECO:0000313" key="9">
    <source>
        <dbReference type="EMBL" id="KXT15803.1"/>
    </source>
</evidence>
<evidence type="ECO:0000256" key="3">
    <source>
        <dbReference type="ARBA" id="ARBA00022723"/>
    </source>
</evidence>
<evidence type="ECO:0000256" key="7">
    <source>
        <dbReference type="ARBA" id="ARBA00023186"/>
    </source>
</evidence>